<dbReference type="WBParaSite" id="PEQ_0000122801-mRNA-1">
    <property type="protein sequence ID" value="PEQ_0000122801-mRNA-1"/>
    <property type="gene ID" value="PEQ_0000122801"/>
</dbReference>
<keyword evidence="1" id="KW-1133">Transmembrane helix</keyword>
<reference evidence="3" key="1">
    <citation type="submission" date="2022-11" db="UniProtKB">
        <authorList>
            <consortium name="WormBaseParasite"/>
        </authorList>
    </citation>
    <scope>IDENTIFICATION</scope>
</reference>
<dbReference type="Proteomes" id="UP000887564">
    <property type="component" value="Unplaced"/>
</dbReference>
<evidence type="ECO:0000313" key="2">
    <source>
        <dbReference type="Proteomes" id="UP000887564"/>
    </source>
</evidence>
<proteinExistence type="predicted"/>
<evidence type="ECO:0000313" key="3">
    <source>
        <dbReference type="WBParaSite" id="PEQ_0000122801-mRNA-1"/>
    </source>
</evidence>
<evidence type="ECO:0000256" key="1">
    <source>
        <dbReference type="SAM" id="Phobius"/>
    </source>
</evidence>
<name>A0A914R4N4_PAREQ</name>
<dbReference type="AlphaFoldDB" id="A0A914R4N4"/>
<sequence length="115" mass="13278">MIAAILASVMIHFENNSDQKSHPSENLLDTLDRWFLISRKVAAFEDGLTDICVLRCLIQFVTTLCIIFPGVCMIRRNIVKMFLKSLIIADYTLFRLITPYYGRQCKKFQVRGSEV</sequence>
<accession>A0A914R4N4</accession>
<keyword evidence="1" id="KW-0472">Membrane</keyword>
<keyword evidence="2" id="KW-1185">Reference proteome</keyword>
<protein>
    <submittedName>
        <fullName evidence="3">Uncharacterized protein</fullName>
    </submittedName>
</protein>
<organism evidence="2 3">
    <name type="scientific">Parascaris equorum</name>
    <name type="common">Equine roundworm</name>
    <dbReference type="NCBI Taxonomy" id="6256"/>
    <lineage>
        <taxon>Eukaryota</taxon>
        <taxon>Metazoa</taxon>
        <taxon>Ecdysozoa</taxon>
        <taxon>Nematoda</taxon>
        <taxon>Chromadorea</taxon>
        <taxon>Rhabditida</taxon>
        <taxon>Spirurina</taxon>
        <taxon>Ascaridomorpha</taxon>
        <taxon>Ascaridoidea</taxon>
        <taxon>Ascarididae</taxon>
        <taxon>Parascaris</taxon>
    </lineage>
</organism>
<feature type="transmembrane region" description="Helical" evidence="1">
    <location>
        <begin position="57"/>
        <end position="74"/>
    </location>
</feature>
<keyword evidence="1" id="KW-0812">Transmembrane</keyword>